<name>A0ABC8YBS4_9POAL</name>
<dbReference type="Pfam" id="PF22486">
    <property type="entry name" value="MATH_2"/>
    <property type="match status" value="1"/>
</dbReference>
<keyword evidence="6" id="KW-1185">Reference proteome</keyword>
<dbReference type="SUPFAM" id="SSF54695">
    <property type="entry name" value="POZ domain"/>
    <property type="match status" value="2"/>
</dbReference>
<evidence type="ECO:0000256" key="2">
    <source>
        <dbReference type="ARBA" id="ARBA00010846"/>
    </source>
</evidence>
<reference evidence="5 6" key="2">
    <citation type="submission" date="2024-10" db="EMBL/GenBank/DDBJ databases">
        <authorList>
            <person name="Ryan C."/>
        </authorList>
    </citation>
    <scope>NUCLEOTIDE SEQUENCE [LARGE SCALE GENOMIC DNA]</scope>
</reference>
<dbReference type="PROSITE" id="PS50097">
    <property type="entry name" value="BTB"/>
    <property type="match status" value="2"/>
</dbReference>
<proteinExistence type="inferred from homology"/>
<evidence type="ECO:0000259" key="3">
    <source>
        <dbReference type="PROSITE" id="PS50097"/>
    </source>
</evidence>
<sequence>MTEEAAAAAMEAPRKTALTHRSAFARGTHRLDIVGYSVRAALGVSNSVRSGAFQAGGHTWALVCNFQRKQLRSMSLELMSSLDVPRDVVAMAGLRIDDPSGAGRWQPAVWRSHEAHTFKLPYGSRTWELSMPSAFKEARHVHDDRFSVTCTVDVLEDSTPAETTTRFVSVPLPPSISTDLHGLLLEGSRWPPDVTFVVEGDEVRAHKLVLSMRSPVFKAEFHGSKKKRLTRTVQVDDMSAPTFRAMLRFIYTDEMPIKPKGVASQDECRNKQVARRRAAIARDLLVAADRYGIERLRLMCESILSESIDATTVMSTLMLVEGRYSCRQLEASCIAYMASDPDTFAAVVATPEYQELRESRVSFIAGIAEKVALHSKVDGNCPSCSSSSPTSLRLNKSSSTFMSLERGTHEFMIPNFSTVLRRLHVDQEIHSGRFHVGGYDWRIFCKQGELKDHKEHLSVYLHQLTDPGTDNVEVMATFYIADPNHKSPPISTWLEKVFSKENMDWGFPAFITLASAKSQYVGHDGSFTITCHIDVTKHESCGSSSAAVGVRGGTAIPVPPSNIAWHLEQLLVTQQGADVKFLVEGTTVVYAHKLVLAARSPVLYEAAASVASIDSHVRIDGMKAAVFKAVLHYIYTDELPSSGALRDDMGMAGDMLAAAGRYHLERLKAVCQNILAESISTENALNLLKIADQLRCQELKDYCVDYISSSPHVVKEVMTKSFSSFVCN</sequence>
<dbReference type="Gene3D" id="2.60.210.10">
    <property type="entry name" value="Apoptosis, Tumor Necrosis Factor Receptor Associated Protein 2, Chain A"/>
    <property type="match status" value="2"/>
</dbReference>
<dbReference type="AlphaFoldDB" id="A0ABC8YBS4"/>
<evidence type="ECO:0000313" key="6">
    <source>
        <dbReference type="Proteomes" id="UP001497457"/>
    </source>
</evidence>
<dbReference type="PANTHER" id="PTHR26379:SF494">
    <property type="entry name" value="BTB DOMAIN-CONTAINING PROTEIN"/>
    <property type="match status" value="1"/>
</dbReference>
<dbReference type="InterPro" id="IPR011333">
    <property type="entry name" value="SKP1/BTB/POZ_sf"/>
</dbReference>
<feature type="domain" description="BTB" evidence="3">
    <location>
        <begin position="192"/>
        <end position="259"/>
    </location>
</feature>
<dbReference type="Pfam" id="PF00651">
    <property type="entry name" value="BTB"/>
    <property type="match status" value="2"/>
</dbReference>
<dbReference type="SMART" id="SM00225">
    <property type="entry name" value="BTB"/>
    <property type="match status" value="2"/>
</dbReference>
<organism evidence="5 6">
    <name type="scientific">Urochloa decumbens</name>
    <dbReference type="NCBI Taxonomy" id="240449"/>
    <lineage>
        <taxon>Eukaryota</taxon>
        <taxon>Viridiplantae</taxon>
        <taxon>Streptophyta</taxon>
        <taxon>Embryophyta</taxon>
        <taxon>Tracheophyta</taxon>
        <taxon>Spermatophyta</taxon>
        <taxon>Magnoliopsida</taxon>
        <taxon>Liliopsida</taxon>
        <taxon>Poales</taxon>
        <taxon>Poaceae</taxon>
        <taxon>PACMAD clade</taxon>
        <taxon>Panicoideae</taxon>
        <taxon>Panicodae</taxon>
        <taxon>Paniceae</taxon>
        <taxon>Melinidinae</taxon>
        <taxon>Urochloa</taxon>
    </lineage>
</organism>
<feature type="domain" description="MATH" evidence="4">
    <location>
        <begin position="406"/>
        <end position="533"/>
    </location>
</feature>
<comment type="pathway">
    <text evidence="1">Protein modification; protein ubiquitination.</text>
</comment>
<dbReference type="PROSITE" id="PS50144">
    <property type="entry name" value="MATH"/>
    <property type="match status" value="1"/>
</dbReference>
<dbReference type="InterPro" id="IPR045005">
    <property type="entry name" value="BPM1-6"/>
</dbReference>
<feature type="domain" description="BTB" evidence="3">
    <location>
        <begin position="577"/>
        <end position="643"/>
    </location>
</feature>
<accession>A0ABC8YBS4</accession>
<gene>
    <name evidence="5" type="ORF">URODEC1_LOCUS33122</name>
</gene>
<dbReference type="PANTHER" id="PTHR26379">
    <property type="entry name" value="BTB/POZ AND MATH DOMAIN-CONTAINING PROTEIN 1"/>
    <property type="match status" value="1"/>
</dbReference>
<dbReference type="InterPro" id="IPR000210">
    <property type="entry name" value="BTB/POZ_dom"/>
</dbReference>
<dbReference type="EMBL" id="OZ075126">
    <property type="protein sequence ID" value="CAL4941624.1"/>
    <property type="molecule type" value="Genomic_DNA"/>
</dbReference>
<dbReference type="InterPro" id="IPR056423">
    <property type="entry name" value="BACK_BPM_SPOP"/>
</dbReference>
<protein>
    <submittedName>
        <fullName evidence="5">Uncharacterized protein</fullName>
    </submittedName>
</protein>
<evidence type="ECO:0000256" key="1">
    <source>
        <dbReference type="ARBA" id="ARBA00004906"/>
    </source>
</evidence>
<dbReference type="InterPro" id="IPR002083">
    <property type="entry name" value="MATH/TRAF_dom"/>
</dbReference>
<dbReference type="InterPro" id="IPR008974">
    <property type="entry name" value="TRAF-like"/>
</dbReference>
<dbReference type="Proteomes" id="UP001497457">
    <property type="component" value="Chromosome 16b"/>
</dbReference>
<dbReference type="CDD" id="cd14733">
    <property type="entry name" value="BACK"/>
    <property type="match status" value="1"/>
</dbReference>
<dbReference type="SUPFAM" id="SSF49599">
    <property type="entry name" value="TRAF domain-like"/>
    <property type="match status" value="2"/>
</dbReference>
<evidence type="ECO:0000313" key="5">
    <source>
        <dbReference type="EMBL" id="CAL4941624.1"/>
    </source>
</evidence>
<dbReference type="CDD" id="cd00121">
    <property type="entry name" value="MATH"/>
    <property type="match status" value="2"/>
</dbReference>
<dbReference type="Gene3D" id="3.30.710.10">
    <property type="entry name" value="Potassium Channel Kv1.1, Chain A"/>
    <property type="match status" value="2"/>
</dbReference>
<dbReference type="Gene3D" id="1.25.40.420">
    <property type="match status" value="1"/>
</dbReference>
<comment type="similarity">
    <text evidence="2">Belongs to the Tdpoz family.</text>
</comment>
<dbReference type="Pfam" id="PF24570">
    <property type="entry name" value="BACK_BPM_SPOP"/>
    <property type="match status" value="2"/>
</dbReference>
<reference evidence="6" key="1">
    <citation type="submission" date="2024-06" db="EMBL/GenBank/DDBJ databases">
        <authorList>
            <person name="Ryan C."/>
        </authorList>
    </citation>
    <scope>NUCLEOTIDE SEQUENCE [LARGE SCALE GENOMIC DNA]</scope>
</reference>
<evidence type="ECO:0000259" key="4">
    <source>
        <dbReference type="PROSITE" id="PS50144"/>
    </source>
</evidence>